<accession>A0A0K2SW54</accession>
<dbReference type="PANTHER" id="PTHR11893">
    <property type="entry name" value="INNEXIN"/>
    <property type="match status" value="1"/>
</dbReference>
<evidence type="ECO:0000313" key="13">
    <source>
        <dbReference type="EMBL" id="CDW18003.1"/>
    </source>
</evidence>
<dbReference type="PROSITE" id="PS51013">
    <property type="entry name" value="PANNEXIN"/>
    <property type="match status" value="1"/>
</dbReference>
<dbReference type="PANTHER" id="PTHR11893:SF40">
    <property type="entry name" value="INNEXIN SHAKING-B"/>
    <property type="match status" value="1"/>
</dbReference>
<comment type="subcellular location">
    <subcellularLocation>
        <location evidence="1">Cell junction</location>
        <location evidence="1">Gap junction</location>
    </subcellularLocation>
    <subcellularLocation>
        <location evidence="2 12">Cell membrane</location>
        <topology evidence="2 12">Multi-pass membrane protein</topology>
    </subcellularLocation>
</comment>
<evidence type="ECO:0000256" key="7">
    <source>
        <dbReference type="ARBA" id="ARBA00022949"/>
    </source>
</evidence>
<evidence type="ECO:0000256" key="9">
    <source>
        <dbReference type="ARBA" id="ARBA00023065"/>
    </source>
</evidence>
<evidence type="ECO:0000256" key="10">
    <source>
        <dbReference type="ARBA" id="ARBA00023136"/>
    </source>
</evidence>
<sequence length="150" mass="17450">MLDIFLRLKALVKVSHVHIDSSVFRLHWCISSMILLTFSVIVTTRQYVGNPIDCIHTQDVPDDVFDLYCWIHSTYTIPRALSLRVGDEVAHPGVITSNVEEEDDKRYVSYYQWVGFTLFFQQPINKSFSLYTENKAKQTNKDGRCLKPFK</sequence>
<evidence type="ECO:0000256" key="1">
    <source>
        <dbReference type="ARBA" id="ARBA00004610"/>
    </source>
</evidence>
<comment type="function">
    <text evidence="12">Structural component of the gap junctions.</text>
</comment>
<dbReference type="EMBL" id="HACA01000641">
    <property type="protein sequence ID" value="CDW18002.1"/>
    <property type="molecule type" value="Transcribed_RNA"/>
</dbReference>
<comment type="similarity">
    <text evidence="12">Belongs to the pannexin family.</text>
</comment>
<organism evidence="13">
    <name type="scientific">Lepeophtheirus salmonis</name>
    <name type="common">Salmon louse</name>
    <name type="synonym">Caligus salmonis</name>
    <dbReference type="NCBI Taxonomy" id="72036"/>
    <lineage>
        <taxon>Eukaryota</taxon>
        <taxon>Metazoa</taxon>
        <taxon>Ecdysozoa</taxon>
        <taxon>Arthropoda</taxon>
        <taxon>Crustacea</taxon>
        <taxon>Multicrustacea</taxon>
        <taxon>Hexanauplia</taxon>
        <taxon>Copepoda</taxon>
        <taxon>Siphonostomatoida</taxon>
        <taxon>Caligidae</taxon>
        <taxon>Lepeophtheirus</taxon>
    </lineage>
</organism>
<evidence type="ECO:0000256" key="6">
    <source>
        <dbReference type="ARBA" id="ARBA00022868"/>
    </source>
</evidence>
<feature type="non-terminal residue" evidence="13">
    <location>
        <position position="150"/>
    </location>
</feature>
<evidence type="ECO:0000256" key="4">
    <source>
        <dbReference type="ARBA" id="ARBA00022475"/>
    </source>
</evidence>
<dbReference type="PRINTS" id="PR01262">
    <property type="entry name" value="INNEXIN"/>
</dbReference>
<name>A0A0K2SW54_LEPSM</name>
<keyword evidence="10" id="KW-0472">Membrane</keyword>
<evidence type="ECO:0000256" key="5">
    <source>
        <dbReference type="ARBA" id="ARBA00022692"/>
    </source>
</evidence>
<keyword evidence="6" id="KW-0303">Gap junction</keyword>
<dbReference type="GO" id="GO:0005921">
    <property type="term" value="C:gap junction"/>
    <property type="evidence" value="ECO:0007669"/>
    <property type="project" value="UniProtKB-SubCell"/>
</dbReference>
<evidence type="ECO:0000256" key="3">
    <source>
        <dbReference type="ARBA" id="ARBA00022448"/>
    </source>
</evidence>
<evidence type="ECO:0000256" key="11">
    <source>
        <dbReference type="ARBA" id="ARBA00023303"/>
    </source>
</evidence>
<dbReference type="GO" id="GO:0005243">
    <property type="term" value="F:gap junction channel activity"/>
    <property type="evidence" value="ECO:0007669"/>
    <property type="project" value="TreeGrafter"/>
</dbReference>
<dbReference type="Pfam" id="PF00876">
    <property type="entry name" value="Innexin"/>
    <property type="match status" value="1"/>
</dbReference>
<gene>
    <name evidence="12" type="primary">inx</name>
</gene>
<dbReference type="InterPro" id="IPR000990">
    <property type="entry name" value="Innexin"/>
</dbReference>
<evidence type="ECO:0000256" key="12">
    <source>
        <dbReference type="RuleBase" id="RU010713"/>
    </source>
</evidence>
<keyword evidence="4" id="KW-1003">Cell membrane</keyword>
<keyword evidence="5" id="KW-0812">Transmembrane</keyword>
<keyword evidence="9 12" id="KW-0406">Ion transport</keyword>
<proteinExistence type="inferred from homology"/>
<evidence type="ECO:0000256" key="8">
    <source>
        <dbReference type="ARBA" id="ARBA00022989"/>
    </source>
</evidence>
<reference evidence="13" key="1">
    <citation type="submission" date="2014-05" db="EMBL/GenBank/DDBJ databases">
        <authorList>
            <person name="Chronopoulou M."/>
        </authorList>
    </citation>
    <scope>NUCLEOTIDE SEQUENCE</scope>
    <source>
        <tissue evidence="13">Whole organism</tissue>
    </source>
</reference>
<keyword evidence="7" id="KW-0965">Cell junction</keyword>
<keyword evidence="8" id="KW-1133">Transmembrane helix</keyword>
<protein>
    <recommendedName>
        <fullName evidence="12">Innexin</fullName>
    </recommendedName>
</protein>
<keyword evidence="11 12" id="KW-0407">Ion channel</keyword>
<evidence type="ECO:0000256" key="2">
    <source>
        <dbReference type="ARBA" id="ARBA00004651"/>
    </source>
</evidence>
<dbReference type="OrthoDB" id="5867527at2759"/>
<keyword evidence="3 12" id="KW-0813">Transport</keyword>
<dbReference type="GO" id="GO:0034220">
    <property type="term" value="P:monoatomic ion transmembrane transport"/>
    <property type="evidence" value="ECO:0007669"/>
    <property type="project" value="UniProtKB-KW"/>
</dbReference>
<dbReference type="GO" id="GO:0005886">
    <property type="term" value="C:plasma membrane"/>
    <property type="evidence" value="ECO:0007669"/>
    <property type="project" value="UniProtKB-SubCell"/>
</dbReference>
<dbReference type="EMBL" id="HACA01000642">
    <property type="protein sequence ID" value="CDW18003.1"/>
    <property type="molecule type" value="Transcribed_RNA"/>
</dbReference>
<dbReference type="AlphaFoldDB" id="A0A0K2SW54"/>